<accession>A0AAW1P6M1</accession>
<dbReference type="InterPro" id="IPR006553">
    <property type="entry name" value="Leu-rich_rpt_Cys-con_subtyp"/>
</dbReference>
<dbReference type="AlphaFoldDB" id="A0AAW1P6M1"/>
<sequence length="467" mass="51371">MLWATQGFNAETPTLRKVFYNAVTRTTSVLLLVSPMLSLTQGQAHATTYWEDLPKNLYYEVGRYLTSKDFKQLRNVSHAWRAGFCDHAHELVVEQCRELALLQDFKRIESLKLKVWSVPSARELQHIAALSNLRHVQLVVHKEGCVEDSLVVMLARCGTLRSFAMLPSDLPKISGQALEELVTLNALQSLDLRCCFNLTDADVATLSRCATLRSLNLSYCQQLTDQGVVTLSMLTNLSDLSLRYCRRVGDGGLRALATLTGVTALDLTVCNVSAGVVSAWAGRLRSLRSLTLSDGSYERVSDATLAAVADLTSLTRLHLAGCRQATPDGFAAIAEKLTLLTQLDLHHMQMVSWSWWHFAKQPRCVLRELHLTSCGPVVDDSGLAAVARLKQLHTLKLTRMWLSDAALQQLCASRSLQHVVLYMCTMLGQRADGCGGAHFGEEPQLALAGSEPLQPQPSAEQGCRVGG</sequence>
<evidence type="ECO:0000313" key="3">
    <source>
        <dbReference type="Proteomes" id="UP001489004"/>
    </source>
</evidence>
<dbReference type="GO" id="GO:0005930">
    <property type="term" value="C:axoneme"/>
    <property type="evidence" value="ECO:0007669"/>
    <property type="project" value="UniProtKB-SubCell"/>
</dbReference>
<dbReference type="Gene3D" id="3.80.10.10">
    <property type="entry name" value="Ribonuclease Inhibitor"/>
    <property type="match status" value="2"/>
</dbReference>
<dbReference type="Proteomes" id="UP001489004">
    <property type="component" value="Unassembled WGS sequence"/>
</dbReference>
<dbReference type="GO" id="GO:0019005">
    <property type="term" value="C:SCF ubiquitin ligase complex"/>
    <property type="evidence" value="ECO:0007669"/>
    <property type="project" value="TreeGrafter"/>
</dbReference>
<dbReference type="SUPFAM" id="SSF52047">
    <property type="entry name" value="RNI-like"/>
    <property type="match status" value="1"/>
</dbReference>
<dbReference type="InterPro" id="IPR032675">
    <property type="entry name" value="LRR_dom_sf"/>
</dbReference>
<organism evidence="2 3">
    <name type="scientific">[Myrmecia] bisecta</name>
    <dbReference type="NCBI Taxonomy" id="41462"/>
    <lineage>
        <taxon>Eukaryota</taxon>
        <taxon>Viridiplantae</taxon>
        <taxon>Chlorophyta</taxon>
        <taxon>core chlorophytes</taxon>
        <taxon>Trebouxiophyceae</taxon>
        <taxon>Trebouxiales</taxon>
        <taxon>Trebouxiaceae</taxon>
        <taxon>Myrmecia</taxon>
    </lineage>
</organism>
<comment type="subcellular location">
    <subcellularLocation>
        <location evidence="1">Cytoplasm</location>
        <location evidence="1">Cytoskeleton</location>
        <location evidence="1">Cilium axoneme</location>
    </subcellularLocation>
</comment>
<name>A0AAW1P6M1_9CHLO</name>
<dbReference type="InterPro" id="IPR001611">
    <property type="entry name" value="Leu-rich_rpt"/>
</dbReference>
<dbReference type="SMART" id="SM00367">
    <property type="entry name" value="LRR_CC"/>
    <property type="match status" value="6"/>
</dbReference>
<dbReference type="Pfam" id="PF13516">
    <property type="entry name" value="LRR_6"/>
    <property type="match status" value="2"/>
</dbReference>
<proteinExistence type="predicted"/>
<reference evidence="2 3" key="1">
    <citation type="journal article" date="2024" name="Nat. Commun.">
        <title>Phylogenomics reveals the evolutionary origins of lichenization in chlorophyte algae.</title>
        <authorList>
            <person name="Puginier C."/>
            <person name="Libourel C."/>
            <person name="Otte J."/>
            <person name="Skaloud P."/>
            <person name="Haon M."/>
            <person name="Grisel S."/>
            <person name="Petersen M."/>
            <person name="Berrin J.G."/>
            <person name="Delaux P.M."/>
            <person name="Dal Grande F."/>
            <person name="Keller J."/>
        </authorList>
    </citation>
    <scope>NUCLEOTIDE SEQUENCE [LARGE SCALE GENOMIC DNA]</scope>
    <source>
        <strain evidence="2 3">SAG 2043</strain>
    </source>
</reference>
<gene>
    <name evidence="2" type="ORF">WJX72_003343</name>
</gene>
<comment type="caution">
    <text evidence="2">The sequence shown here is derived from an EMBL/GenBank/DDBJ whole genome shotgun (WGS) entry which is preliminary data.</text>
</comment>
<keyword evidence="3" id="KW-1185">Reference proteome</keyword>
<evidence type="ECO:0000256" key="1">
    <source>
        <dbReference type="ARBA" id="ARBA00004430"/>
    </source>
</evidence>
<dbReference type="EMBL" id="JALJOR010000012">
    <property type="protein sequence ID" value="KAK9807581.1"/>
    <property type="molecule type" value="Genomic_DNA"/>
</dbReference>
<protein>
    <recommendedName>
        <fullName evidence="4">F-box domain-containing protein</fullName>
    </recommendedName>
</protein>
<evidence type="ECO:0008006" key="4">
    <source>
        <dbReference type="Google" id="ProtNLM"/>
    </source>
</evidence>
<dbReference type="GO" id="GO:0031146">
    <property type="term" value="P:SCF-dependent proteasomal ubiquitin-dependent protein catabolic process"/>
    <property type="evidence" value="ECO:0007669"/>
    <property type="project" value="TreeGrafter"/>
</dbReference>
<evidence type="ECO:0000313" key="2">
    <source>
        <dbReference type="EMBL" id="KAK9807581.1"/>
    </source>
</evidence>
<dbReference type="PANTHER" id="PTHR13318">
    <property type="entry name" value="PARTNER OF PAIRED, ISOFORM B-RELATED"/>
    <property type="match status" value="1"/>
</dbReference>